<dbReference type="AlphaFoldDB" id="A0A074ZCZ9"/>
<keyword evidence="3" id="KW-1185">Reference proteome</keyword>
<feature type="region of interest" description="Disordered" evidence="1">
    <location>
        <begin position="60"/>
        <end position="99"/>
    </location>
</feature>
<reference evidence="2 3" key="1">
    <citation type="submission" date="2013-11" db="EMBL/GenBank/DDBJ databases">
        <title>Opisthorchis viverrini - life in the bile duct.</title>
        <authorList>
            <person name="Young N.D."/>
            <person name="Nagarajan N."/>
            <person name="Lin S.J."/>
            <person name="Korhonen P.K."/>
            <person name="Jex A.R."/>
            <person name="Hall R.S."/>
            <person name="Safavi-Hemami H."/>
            <person name="Kaewkong W."/>
            <person name="Bertrand D."/>
            <person name="Gao S."/>
            <person name="Seet Q."/>
            <person name="Wongkham S."/>
            <person name="Teh B.T."/>
            <person name="Wongkham C."/>
            <person name="Intapan P.M."/>
            <person name="Maleewong W."/>
            <person name="Yang X."/>
            <person name="Hu M."/>
            <person name="Wang Z."/>
            <person name="Hofmann A."/>
            <person name="Sternberg P.W."/>
            <person name="Tan P."/>
            <person name="Wang J."/>
            <person name="Gasser R.B."/>
        </authorList>
    </citation>
    <scope>NUCLEOTIDE SEQUENCE [LARGE SCALE GENOMIC DNA]</scope>
</reference>
<proteinExistence type="predicted"/>
<name>A0A074ZCZ9_OPIVI</name>
<evidence type="ECO:0000313" key="3">
    <source>
        <dbReference type="Proteomes" id="UP000054324"/>
    </source>
</evidence>
<sequence>MEIVETHPENLSDNILAIKRRSFPNSSDIPSTGATCDLESRLASTTSNFKVDRLCATEQRRTSIGSAGGSSITDQPSTMGPNPTAEEQIEGRYPNPKGMDTVAKRAAGYPSSITFTLIAWQVNGDPPTLEDYLQGKSDAGLPGANLKGGQGRLKRQLDEYHLEKR</sequence>
<dbReference type="STRING" id="6198.A0A074ZCZ9"/>
<dbReference type="KEGG" id="ovi:T265_10515"/>
<organism evidence="2 3">
    <name type="scientific">Opisthorchis viverrini</name>
    <name type="common">Southeast Asian liver fluke</name>
    <dbReference type="NCBI Taxonomy" id="6198"/>
    <lineage>
        <taxon>Eukaryota</taxon>
        <taxon>Metazoa</taxon>
        <taxon>Spiralia</taxon>
        <taxon>Lophotrochozoa</taxon>
        <taxon>Platyhelminthes</taxon>
        <taxon>Trematoda</taxon>
        <taxon>Digenea</taxon>
        <taxon>Opisthorchiida</taxon>
        <taxon>Opisthorchiata</taxon>
        <taxon>Opisthorchiidae</taxon>
        <taxon>Opisthorchis</taxon>
    </lineage>
</organism>
<dbReference type="RefSeq" id="XP_009175170.1">
    <property type="nucleotide sequence ID" value="XM_009176906.1"/>
</dbReference>
<feature type="compositionally biased region" description="Low complexity" evidence="1">
    <location>
        <begin position="63"/>
        <end position="72"/>
    </location>
</feature>
<evidence type="ECO:0000256" key="1">
    <source>
        <dbReference type="SAM" id="MobiDB-lite"/>
    </source>
</evidence>
<protein>
    <submittedName>
        <fullName evidence="2">Uncharacterized protein</fullName>
    </submittedName>
</protein>
<dbReference type="GeneID" id="20324683"/>
<evidence type="ECO:0000313" key="2">
    <source>
        <dbReference type="EMBL" id="KER21070.1"/>
    </source>
</evidence>
<accession>A0A074ZCZ9</accession>
<dbReference type="Proteomes" id="UP000054324">
    <property type="component" value="Unassembled WGS sequence"/>
</dbReference>
<gene>
    <name evidence="2" type="ORF">T265_10515</name>
</gene>
<dbReference type="EMBL" id="KL596996">
    <property type="protein sequence ID" value="KER21070.1"/>
    <property type="molecule type" value="Genomic_DNA"/>
</dbReference>
<dbReference type="CTD" id="20324683"/>